<proteinExistence type="inferred from homology"/>
<keyword evidence="6" id="KW-0677">Repeat</keyword>
<evidence type="ECO:0000313" key="8">
    <source>
        <dbReference type="Proteomes" id="UP001295444"/>
    </source>
</evidence>
<dbReference type="PANTHER" id="PTHR14224">
    <property type="entry name" value="SIMILAR TO PREFERENTIALLY EXPRESSED ANTIGEN IN MELANOMA-LIKE 3"/>
    <property type="match status" value="1"/>
</dbReference>
<dbReference type="PROSITE" id="PS51450">
    <property type="entry name" value="LRR"/>
    <property type="match status" value="1"/>
</dbReference>
<dbReference type="Gene3D" id="3.80.10.10">
    <property type="entry name" value="Ribonuclease Inhibitor"/>
    <property type="match status" value="1"/>
</dbReference>
<dbReference type="Proteomes" id="UP001295444">
    <property type="component" value="Chromosome 04"/>
</dbReference>
<evidence type="ECO:0000256" key="1">
    <source>
        <dbReference type="ARBA" id="ARBA00004496"/>
    </source>
</evidence>
<accession>A0AAD1S329</accession>
<evidence type="ECO:0000256" key="3">
    <source>
        <dbReference type="ARBA" id="ARBA00014228"/>
    </source>
</evidence>
<dbReference type="AlphaFoldDB" id="A0AAD1S329"/>
<dbReference type="InterPro" id="IPR001611">
    <property type="entry name" value="Leu-rich_rpt"/>
</dbReference>
<protein>
    <recommendedName>
        <fullName evidence="3">Leucine-rich repeat-containing protein 14</fullName>
    </recommendedName>
</protein>
<evidence type="ECO:0000256" key="6">
    <source>
        <dbReference type="ARBA" id="ARBA00022737"/>
    </source>
</evidence>
<dbReference type="EMBL" id="OW240915">
    <property type="protein sequence ID" value="CAH2286184.1"/>
    <property type="molecule type" value="Genomic_DNA"/>
</dbReference>
<dbReference type="PANTHER" id="PTHR14224:SF9">
    <property type="entry name" value="LEUCINE-RICH REPEAT-CONTAINING PROTEIN 14"/>
    <property type="match status" value="1"/>
</dbReference>
<sequence>MRQLQLLDMTGMQDDGLEREPDSMSLWSSTVALSKACIDISRRHSENVLRMTKRRKGSRDATFTARPLVSSVFVEVRVDLFVNSTSYGVLREALLISSHSPLRFQCRDLRAEELSLQSTAGLLELLNPAGVRKIDLRFNNLGLPGLNVLLPLMTKFTWLKSLKLPYSNIDIKRLSPEMEEGLQTFTSQIGQLRALQELNLGSSRLSGRLRQLLGGLQTPLESLELAFCYLLPMDLYYLSKSVHVFTLKKIDLSGNNLSEILLQPFLQLLTEVSPTLMHLDIMECRLADAHLSIIMPALCRCLCLRYIGFASNPVSSQGLKTFLQNSVRLPELQQVVYPFPVDCFSDDIPSTRCTFAKILYDEEKVKQVAIALQEMLVRAQRSDIVWTTDMYQETFMDYLNY</sequence>
<gene>
    <name evidence="7" type="ORF">PECUL_23A045154</name>
</gene>
<keyword evidence="8" id="KW-1185">Reference proteome</keyword>
<comment type="subcellular location">
    <subcellularLocation>
        <location evidence="1">Cytoplasm</location>
    </subcellularLocation>
</comment>
<organism evidence="7 8">
    <name type="scientific">Pelobates cultripes</name>
    <name type="common">Western spadefoot toad</name>
    <dbReference type="NCBI Taxonomy" id="61616"/>
    <lineage>
        <taxon>Eukaryota</taxon>
        <taxon>Metazoa</taxon>
        <taxon>Chordata</taxon>
        <taxon>Craniata</taxon>
        <taxon>Vertebrata</taxon>
        <taxon>Euteleostomi</taxon>
        <taxon>Amphibia</taxon>
        <taxon>Batrachia</taxon>
        <taxon>Anura</taxon>
        <taxon>Pelobatoidea</taxon>
        <taxon>Pelobatidae</taxon>
        <taxon>Pelobates</taxon>
    </lineage>
</organism>
<keyword evidence="5" id="KW-0433">Leucine-rich repeat</keyword>
<name>A0AAD1S329_PELCU</name>
<evidence type="ECO:0000313" key="7">
    <source>
        <dbReference type="EMBL" id="CAH2286184.1"/>
    </source>
</evidence>
<evidence type="ECO:0000256" key="2">
    <source>
        <dbReference type="ARBA" id="ARBA00009552"/>
    </source>
</evidence>
<dbReference type="SUPFAM" id="SSF52047">
    <property type="entry name" value="RNI-like"/>
    <property type="match status" value="1"/>
</dbReference>
<evidence type="ECO:0000256" key="4">
    <source>
        <dbReference type="ARBA" id="ARBA00022490"/>
    </source>
</evidence>
<dbReference type="InterPro" id="IPR032675">
    <property type="entry name" value="LRR_dom_sf"/>
</dbReference>
<keyword evidence="4" id="KW-0963">Cytoplasm</keyword>
<dbReference type="InterPro" id="IPR050694">
    <property type="entry name" value="LRRC14/PRAME"/>
</dbReference>
<comment type="similarity">
    <text evidence="2">Belongs to the PRAME family. LRRC14 subfamily.</text>
</comment>
<evidence type="ECO:0000256" key="5">
    <source>
        <dbReference type="ARBA" id="ARBA00022614"/>
    </source>
</evidence>
<reference evidence="7" key="1">
    <citation type="submission" date="2022-03" db="EMBL/GenBank/DDBJ databases">
        <authorList>
            <person name="Alioto T."/>
            <person name="Alioto T."/>
            <person name="Gomez Garrido J."/>
        </authorList>
    </citation>
    <scope>NUCLEOTIDE SEQUENCE</scope>
</reference>
<dbReference type="GO" id="GO:0005737">
    <property type="term" value="C:cytoplasm"/>
    <property type="evidence" value="ECO:0007669"/>
    <property type="project" value="UniProtKB-SubCell"/>
</dbReference>